<dbReference type="GO" id="GO:0004803">
    <property type="term" value="F:transposase activity"/>
    <property type="evidence" value="ECO:0007669"/>
    <property type="project" value="InterPro"/>
</dbReference>
<feature type="domain" description="Transposase IS4-like" evidence="1">
    <location>
        <begin position="101"/>
        <end position="273"/>
    </location>
</feature>
<sequence>MSNIAINYQKVLEVLSSLNIETTHRPKVGRPPKMSDIEVVALSLTAEYMSIDSENNLFENIDDTHIKNLLERSQFNKRRRALFGFNEVVRQRLAAFFLEFENCFLIDSMPLEICKFARHLRIKICREDFATAPEKGYCASQGSWFFGYKLHGVCSLSGVFHSLDITKANVHDIHMLKDVKYQISDCLLLGDKGYLSSNQQLDLFETAKIKLETPMRRNQKGYKKQPYVFRKSRKRIETLFSQLCDQFMIRRNYAKSFEGFKTRILAKITALTMVQYINKFIFDRPINNIKIKIT</sequence>
<dbReference type="AlphaFoldDB" id="A0A1M5M9T8"/>
<protein>
    <submittedName>
        <fullName evidence="2">Transposase DDE domain-containing protein</fullName>
    </submittedName>
</protein>
<evidence type="ECO:0000313" key="3">
    <source>
        <dbReference type="Proteomes" id="UP000183945"/>
    </source>
</evidence>
<reference evidence="3" key="1">
    <citation type="submission" date="2016-11" db="EMBL/GenBank/DDBJ databases">
        <authorList>
            <person name="Varghese N."/>
            <person name="Submissions S."/>
        </authorList>
    </citation>
    <scope>NUCLEOTIDE SEQUENCE [LARGE SCALE GENOMIC DNA]</scope>
    <source>
        <strain evidence="3">DSM 24579</strain>
    </source>
</reference>
<accession>A0A1M5M9T8</accession>
<dbReference type="InterPro" id="IPR002559">
    <property type="entry name" value="Transposase_11"/>
</dbReference>
<dbReference type="OrthoDB" id="706456at2"/>
<name>A0A1M5M9T8_SALEC</name>
<gene>
    <name evidence="2" type="ORF">SAMN05444483_1268</name>
</gene>
<dbReference type="NCBIfam" id="NF033520">
    <property type="entry name" value="transpos_IS982"/>
    <property type="match status" value="1"/>
</dbReference>
<dbReference type="Proteomes" id="UP000183945">
    <property type="component" value="Unassembled WGS sequence"/>
</dbReference>
<dbReference type="GO" id="GO:0006313">
    <property type="term" value="P:DNA transposition"/>
    <property type="evidence" value="ECO:0007669"/>
    <property type="project" value="InterPro"/>
</dbReference>
<keyword evidence="3" id="KW-1185">Reference proteome</keyword>
<organism evidence="2 3">
    <name type="scientific">Salegentibacter echinorum</name>
    <dbReference type="NCBI Taxonomy" id="1073325"/>
    <lineage>
        <taxon>Bacteria</taxon>
        <taxon>Pseudomonadati</taxon>
        <taxon>Bacteroidota</taxon>
        <taxon>Flavobacteriia</taxon>
        <taxon>Flavobacteriales</taxon>
        <taxon>Flavobacteriaceae</taxon>
        <taxon>Salegentibacter</taxon>
    </lineage>
</organism>
<evidence type="ECO:0000313" key="2">
    <source>
        <dbReference type="EMBL" id="SHG74016.1"/>
    </source>
</evidence>
<dbReference type="GO" id="GO:0003677">
    <property type="term" value="F:DNA binding"/>
    <property type="evidence" value="ECO:0007669"/>
    <property type="project" value="InterPro"/>
</dbReference>
<dbReference type="Pfam" id="PF01609">
    <property type="entry name" value="DDE_Tnp_1"/>
    <property type="match status" value="1"/>
</dbReference>
<dbReference type="STRING" id="1073325.SAMN05444483_1268"/>
<dbReference type="EMBL" id="FQVT01000026">
    <property type="protein sequence ID" value="SHG74016.1"/>
    <property type="molecule type" value="Genomic_DNA"/>
</dbReference>
<proteinExistence type="predicted"/>
<evidence type="ECO:0000259" key="1">
    <source>
        <dbReference type="Pfam" id="PF01609"/>
    </source>
</evidence>